<dbReference type="InterPro" id="IPR017896">
    <property type="entry name" value="4Fe4S_Fe-S-bd"/>
</dbReference>
<keyword evidence="2" id="KW-0408">Iron</keyword>
<evidence type="ECO:0000259" key="4">
    <source>
        <dbReference type="Pfam" id="PF13183"/>
    </source>
</evidence>
<dbReference type="Proteomes" id="UP001329915">
    <property type="component" value="Chromosome"/>
</dbReference>
<proteinExistence type="predicted"/>
<dbReference type="GO" id="GO:0005886">
    <property type="term" value="C:plasma membrane"/>
    <property type="evidence" value="ECO:0007669"/>
    <property type="project" value="TreeGrafter"/>
</dbReference>
<evidence type="ECO:0000313" key="6">
    <source>
        <dbReference type="Proteomes" id="UP001329915"/>
    </source>
</evidence>
<evidence type="ECO:0000256" key="2">
    <source>
        <dbReference type="ARBA" id="ARBA00023004"/>
    </source>
</evidence>
<dbReference type="InterPro" id="IPR051460">
    <property type="entry name" value="HdrC_iron-sulfur_subunit"/>
</dbReference>
<dbReference type="SUPFAM" id="SSF46548">
    <property type="entry name" value="alpha-helical ferredoxin"/>
    <property type="match status" value="1"/>
</dbReference>
<dbReference type="PANTHER" id="PTHR43255:SF2">
    <property type="entry name" value="HETERODISULFIDE REDUCTASE RELATED PROTEIN"/>
    <property type="match status" value="1"/>
</dbReference>
<dbReference type="GO" id="GO:0046872">
    <property type="term" value="F:metal ion binding"/>
    <property type="evidence" value="ECO:0007669"/>
    <property type="project" value="UniProtKB-KW"/>
</dbReference>
<dbReference type="InterPro" id="IPR009051">
    <property type="entry name" value="Helical_ferredxn"/>
</dbReference>
<accession>A0AAU0UVG2</accession>
<evidence type="ECO:0000256" key="1">
    <source>
        <dbReference type="ARBA" id="ARBA00022723"/>
    </source>
</evidence>
<evidence type="ECO:0000313" key="5">
    <source>
        <dbReference type="EMBL" id="WRO23293.1"/>
    </source>
</evidence>
<dbReference type="AlphaFoldDB" id="A0AAU0UVG2"/>
<dbReference type="PROSITE" id="PS00198">
    <property type="entry name" value="4FE4S_FER_1"/>
    <property type="match status" value="1"/>
</dbReference>
<dbReference type="KEGG" id="dbc:MFMK1_003150"/>
<protein>
    <submittedName>
        <fullName evidence="5">4Fe-4S dicluster domain-containing protein</fullName>
    </submittedName>
</protein>
<dbReference type="Gene3D" id="1.10.1060.10">
    <property type="entry name" value="Alpha-helical ferredoxin"/>
    <property type="match status" value="1"/>
</dbReference>
<sequence>MSQDMIEKKAPNNVDSSFPNYLQQEGAERLWACYQCAKCTSGCPLSRLDGDYNPRLFIRAAGLGLKEWVLQNESLWYCLLCYTCQEECPEDARPTEVLTALKNEAFRQGFAPAPLAMGAKKLMEESRIYLVDDFLNEEREDEGLPPLDEDEEVLEEVFAITGLKERLEKGVD</sequence>
<keyword evidence="6" id="KW-1185">Reference proteome</keyword>
<feature type="domain" description="4Fe-4S ferredoxin-type" evidence="4">
    <location>
        <begin position="32"/>
        <end position="91"/>
    </location>
</feature>
<keyword evidence="1" id="KW-0479">Metal-binding</keyword>
<name>A0AAU0UVG2_9FIRM</name>
<reference evidence="5 6" key="1">
    <citation type="submission" date="2023-04" db="EMBL/GenBank/DDBJ databases">
        <authorList>
            <person name="Hsu D."/>
        </authorList>
    </citation>
    <scope>NUCLEOTIDE SEQUENCE [LARGE SCALE GENOMIC DNA]</scope>
    <source>
        <strain evidence="5 6">MK1</strain>
    </source>
</reference>
<keyword evidence="3" id="KW-0411">Iron-sulfur</keyword>
<dbReference type="InterPro" id="IPR017900">
    <property type="entry name" value="4Fe4S_Fe_S_CS"/>
</dbReference>
<gene>
    <name evidence="5" type="ORF">MFMK1_003150</name>
</gene>
<organism evidence="5 6">
    <name type="scientific">Metallumcola ferriviriculae</name>
    <dbReference type="NCBI Taxonomy" id="3039180"/>
    <lineage>
        <taxon>Bacteria</taxon>
        <taxon>Bacillati</taxon>
        <taxon>Bacillota</taxon>
        <taxon>Clostridia</taxon>
        <taxon>Neomoorellales</taxon>
        <taxon>Desulfitibacteraceae</taxon>
        <taxon>Metallumcola</taxon>
    </lineage>
</organism>
<evidence type="ECO:0000256" key="3">
    <source>
        <dbReference type="ARBA" id="ARBA00023014"/>
    </source>
</evidence>
<dbReference type="Pfam" id="PF13183">
    <property type="entry name" value="Fer4_8"/>
    <property type="match status" value="1"/>
</dbReference>
<dbReference type="EMBL" id="CP121694">
    <property type="protein sequence ID" value="WRO23293.1"/>
    <property type="molecule type" value="Genomic_DNA"/>
</dbReference>
<dbReference type="RefSeq" id="WP_366922675.1">
    <property type="nucleotide sequence ID" value="NZ_CP121694.1"/>
</dbReference>
<dbReference type="PANTHER" id="PTHR43255">
    <property type="entry name" value="IRON-SULFUR-BINDING OXIDOREDUCTASE FADF-RELATED-RELATED"/>
    <property type="match status" value="1"/>
</dbReference>
<dbReference type="GO" id="GO:0051536">
    <property type="term" value="F:iron-sulfur cluster binding"/>
    <property type="evidence" value="ECO:0007669"/>
    <property type="project" value="UniProtKB-KW"/>
</dbReference>